<dbReference type="Pfam" id="PF25821">
    <property type="entry name" value="DUF7950"/>
    <property type="match status" value="1"/>
</dbReference>
<feature type="region of interest" description="Disordered" evidence="1">
    <location>
        <begin position="138"/>
        <end position="157"/>
    </location>
</feature>
<keyword evidence="4" id="KW-1185">Reference proteome</keyword>
<dbReference type="AlphaFoldDB" id="A0AA36E351"/>
<dbReference type="Proteomes" id="UP001177003">
    <property type="component" value="Chromosome 4"/>
</dbReference>
<organism evidence="3 4">
    <name type="scientific">Lactuca saligna</name>
    <name type="common">Willowleaf lettuce</name>
    <dbReference type="NCBI Taxonomy" id="75948"/>
    <lineage>
        <taxon>Eukaryota</taxon>
        <taxon>Viridiplantae</taxon>
        <taxon>Streptophyta</taxon>
        <taxon>Embryophyta</taxon>
        <taxon>Tracheophyta</taxon>
        <taxon>Spermatophyta</taxon>
        <taxon>Magnoliopsida</taxon>
        <taxon>eudicotyledons</taxon>
        <taxon>Gunneridae</taxon>
        <taxon>Pentapetalae</taxon>
        <taxon>asterids</taxon>
        <taxon>campanulids</taxon>
        <taxon>Asterales</taxon>
        <taxon>Asteraceae</taxon>
        <taxon>Cichorioideae</taxon>
        <taxon>Cichorieae</taxon>
        <taxon>Lactucinae</taxon>
        <taxon>Lactuca</taxon>
    </lineage>
</organism>
<dbReference type="InterPro" id="IPR057710">
    <property type="entry name" value="DUF7950"/>
</dbReference>
<dbReference type="PANTHER" id="PTHR33595:SF7">
    <property type="entry name" value="OS12G0242500 PROTEIN"/>
    <property type="match status" value="1"/>
</dbReference>
<dbReference type="PANTHER" id="PTHR33595">
    <property type="entry name" value="VON WILLEBRAND FACTOR A DOMAIN PROTEIN"/>
    <property type="match status" value="1"/>
</dbReference>
<name>A0AA36E351_LACSI</name>
<feature type="region of interest" description="Disordered" evidence="1">
    <location>
        <begin position="167"/>
        <end position="203"/>
    </location>
</feature>
<proteinExistence type="predicted"/>
<reference evidence="3" key="1">
    <citation type="submission" date="2023-04" db="EMBL/GenBank/DDBJ databases">
        <authorList>
            <person name="Vijverberg K."/>
            <person name="Xiong W."/>
            <person name="Schranz E."/>
        </authorList>
    </citation>
    <scope>NUCLEOTIDE SEQUENCE</scope>
</reference>
<evidence type="ECO:0000256" key="1">
    <source>
        <dbReference type="SAM" id="MobiDB-lite"/>
    </source>
</evidence>
<feature type="domain" description="DUF7950" evidence="2">
    <location>
        <begin position="283"/>
        <end position="422"/>
    </location>
</feature>
<evidence type="ECO:0000259" key="2">
    <source>
        <dbReference type="Pfam" id="PF25821"/>
    </source>
</evidence>
<evidence type="ECO:0000313" key="4">
    <source>
        <dbReference type="Proteomes" id="UP001177003"/>
    </source>
</evidence>
<dbReference type="EMBL" id="OX465080">
    <property type="protein sequence ID" value="CAI9280498.1"/>
    <property type="molecule type" value="Genomic_DNA"/>
</dbReference>
<sequence>MDERVKKEVEEEPSIWKETPRPKHLDHDPRGVNTLRALLTMNSTIHLSSPDWLTSNHPPLARGPLRHSILQQSPAALKQILKILVGEGGGCRNSDSEMNGIGGCCIARHAGRGGCGGMYGMSKVERIMLKYRPIAPKPVAAGSGSGGSTTETSDGYVKCGRGKRKYVRVNGSKKKNGNSKKGSSENKKATTSLCPPPPSTGEDTVVTLSLLPETPDRKENSQVTGFADLLSSTQIKKCKCNNKKKSAPAPVWLSFDNKEQKVGFDPVVVSPPPPPPPRRQQVVSYVTVECVRESWVDGLGIEYCTDKVRVMNMERDTCPGFISDGQDRVVWTNKAFRQMVGVGDVISGEDMSVVLVRKNNWMPSPVRYPTFTCKVTITSAVATYCQGTTPSPASPTRTLPCDVWRMERGACAWRLDVKAALSLGR</sequence>
<gene>
    <name evidence="3" type="ORF">LSALG_LOCUS20239</name>
</gene>
<feature type="region of interest" description="Disordered" evidence="1">
    <location>
        <begin position="1"/>
        <end position="29"/>
    </location>
</feature>
<evidence type="ECO:0000313" key="3">
    <source>
        <dbReference type="EMBL" id="CAI9280498.1"/>
    </source>
</evidence>
<protein>
    <recommendedName>
        <fullName evidence="2">DUF7950 domain-containing protein</fullName>
    </recommendedName>
</protein>
<accession>A0AA36E351</accession>
<feature type="compositionally biased region" description="Basic residues" evidence="1">
    <location>
        <begin position="167"/>
        <end position="178"/>
    </location>
</feature>